<gene>
    <name evidence="2" type="ORF">ACFYXQ_26685</name>
</gene>
<organism evidence="2 3">
    <name type="scientific">Nocardia jiangxiensis</name>
    <dbReference type="NCBI Taxonomy" id="282685"/>
    <lineage>
        <taxon>Bacteria</taxon>
        <taxon>Bacillati</taxon>
        <taxon>Actinomycetota</taxon>
        <taxon>Actinomycetes</taxon>
        <taxon>Mycobacteriales</taxon>
        <taxon>Nocardiaceae</taxon>
        <taxon>Nocardia</taxon>
    </lineage>
</organism>
<feature type="compositionally biased region" description="Gly residues" evidence="1">
    <location>
        <begin position="80"/>
        <end position="89"/>
    </location>
</feature>
<proteinExistence type="predicted"/>
<evidence type="ECO:0000313" key="2">
    <source>
        <dbReference type="EMBL" id="MFF3571372.1"/>
    </source>
</evidence>
<name>A0ABW6S555_9NOCA</name>
<feature type="region of interest" description="Disordered" evidence="1">
    <location>
        <begin position="75"/>
        <end position="100"/>
    </location>
</feature>
<dbReference type="Pfam" id="PF19690">
    <property type="entry name" value="DUF6191"/>
    <property type="match status" value="1"/>
</dbReference>
<dbReference type="RefSeq" id="WP_245567985.1">
    <property type="nucleotide sequence ID" value="NZ_JBIAQY010000010.1"/>
</dbReference>
<evidence type="ECO:0000313" key="3">
    <source>
        <dbReference type="Proteomes" id="UP001601992"/>
    </source>
</evidence>
<dbReference type="InterPro" id="IPR045684">
    <property type="entry name" value="DUF6191"/>
</dbReference>
<dbReference type="Proteomes" id="UP001601992">
    <property type="component" value="Unassembled WGS sequence"/>
</dbReference>
<dbReference type="EMBL" id="JBIAQY010000010">
    <property type="protein sequence ID" value="MFF3571372.1"/>
    <property type="molecule type" value="Genomic_DNA"/>
</dbReference>
<evidence type="ECO:0000256" key="1">
    <source>
        <dbReference type="SAM" id="MobiDB-lite"/>
    </source>
</evidence>
<protein>
    <submittedName>
        <fullName evidence="2">DUF6191 domain-containing protein</fullName>
    </submittedName>
</protein>
<comment type="caution">
    <text evidence="2">The sequence shown here is derived from an EMBL/GenBank/DDBJ whole genome shotgun (WGS) entry which is preliminary data.</text>
</comment>
<reference evidence="2 3" key="1">
    <citation type="submission" date="2024-10" db="EMBL/GenBank/DDBJ databases">
        <title>The Natural Products Discovery Center: Release of the First 8490 Sequenced Strains for Exploring Actinobacteria Biosynthetic Diversity.</title>
        <authorList>
            <person name="Kalkreuter E."/>
            <person name="Kautsar S.A."/>
            <person name="Yang D."/>
            <person name="Bader C.D."/>
            <person name="Teijaro C.N."/>
            <person name="Fluegel L."/>
            <person name="Davis C.M."/>
            <person name="Simpson J.R."/>
            <person name="Lauterbach L."/>
            <person name="Steele A.D."/>
            <person name="Gui C."/>
            <person name="Meng S."/>
            <person name="Li G."/>
            <person name="Viehrig K."/>
            <person name="Ye F."/>
            <person name="Su P."/>
            <person name="Kiefer A.F."/>
            <person name="Nichols A."/>
            <person name="Cepeda A.J."/>
            <person name="Yan W."/>
            <person name="Fan B."/>
            <person name="Jiang Y."/>
            <person name="Adhikari A."/>
            <person name="Zheng C.-J."/>
            <person name="Schuster L."/>
            <person name="Cowan T.M."/>
            <person name="Smanski M.J."/>
            <person name="Chevrette M.G."/>
            <person name="De Carvalho L.P.S."/>
            <person name="Shen B."/>
        </authorList>
    </citation>
    <scope>NUCLEOTIDE SEQUENCE [LARGE SCALE GENOMIC DNA]</scope>
    <source>
        <strain evidence="2 3">NPDC002593</strain>
    </source>
</reference>
<keyword evidence="3" id="KW-1185">Reference proteome</keyword>
<accession>A0ABW6S555</accession>
<sequence>MLFAMTIPGLVVLITVVACGDVLYRRLTGRTALPWMRGSGGPGAAAIGLEELDAVFGAAKRIEFQQRQVVLMHRENPGDGAPGGLGVDLGTGRVTFRRPG</sequence>